<dbReference type="PANTHER" id="PTHR43479">
    <property type="entry name" value="ACREF/ENVCD OPERON REPRESSOR-RELATED"/>
    <property type="match status" value="1"/>
</dbReference>
<dbReference type="PANTHER" id="PTHR43479:SF11">
    <property type="entry name" value="ACREF_ENVCD OPERON REPRESSOR-RELATED"/>
    <property type="match status" value="1"/>
</dbReference>
<organism evidence="4 5">
    <name type="scientific">Clostridium yunnanense</name>
    <dbReference type="NCBI Taxonomy" id="2800325"/>
    <lineage>
        <taxon>Bacteria</taxon>
        <taxon>Bacillati</taxon>
        <taxon>Bacillota</taxon>
        <taxon>Clostridia</taxon>
        <taxon>Eubacteriales</taxon>
        <taxon>Clostridiaceae</taxon>
        <taxon>Clostridium</taxon>
    </lineage>
</organism>
<name>A0ABS1EKU8_9CLOT</name>
<reference evidence="5" key="1">
    <citation type="submission" date="2021-01" db="EMBL/GenBank/DDBJ databases">
        <title>Genome public.</title>
        <authorList>
            <person name="Liu C."/>
            <person name="Sun Q."/>
        </authorList>
    </citation>
    <scope>NUCLEOTIDE SEQUENCE [LARGE SCALE GENOMIC DNA]</scope>
    <source>
        <strain evidence="5">YIM B02505</strain>
    </source>
</reference>
<evidence type="ECO:0000313" key="4">
    <source>
        <dbReference type="EMBL" id="MBK1809979.1"/>
    </source>
</evidence>
<sequence>MQYLKEEVRLEIMKAALEEFKQNGFEKTSMKNISSNAGVAIGNIYRYFKNKQELFNAIVEPVQSYITTVIFNKFLPASSDSSVRFNLIDLVDSIMNVDLSYSSELMIMVYKSKGTNYENTKGYLIDLVYERLTLEYLHIFEKQRIDNCEQFLHVFATVLIDGMFTVLKSTENVNEKRKLLNQLLLFYFNKLDERFI</sequence>
<dbReference type="InterPro" id="IPR023772">
    <property type="entry name" value="DNA-bd_HTH_TetR-type_CS"/>
</dbReference>
<dbReference type="Proteomes" id="UP000596739">
    <property type="component" value="Unassembled WGS sequence"/>
</dbReference>
<dbReference type="Pfam" id="PF00440">
    <property type="entry name" value="TetR_N"/>
    <property type="match status" value="1"/>
</dbReference>
<dbReference type="InterPro" id="IPR050624">
    <property type="entry name" value="HTH-type_Tx_Regulator"/>
</dbReference>
<feature type="DNA-binding region" description="H-T-H motif" evidence="2">
    <location>
        <begin position="29"/>
        <end position="48"/>
    </location>
</feature>
<gene>
    <name evidence="4" type="ORF">JHL18_04895</name>
</gene>
<dbReference type="PRINTS" id="PR00455">
    <property type="entry name" value="HTHTETR"/>
</dbReference>
<evidence type="ECO:0000259" key="3">
    <source>
        <dbReference type="PROSITE" id="PS50977"/>
    </source>
</evidence>
<protein>
    <submittedName>
        <fullName evidence="4">TetR/AcrR family transcriptional regulator</fullName>
    </submittedName>
</protein>
<evidence type="ECO:0000256" key="1">
    <source>
        <dbReference type="ARBA" id="ARBA00023125"/>
    </source>
</evidence>
<evidence type="ECO:0000313" key="5">
    <source>
        <dbReference type="Proteomes" id="UP000596739"/>
    </source>
</evidence>
<evidence type="ECO:0000256" key="2">
    <source>
        <dbReference type="PROSITE-ProRule" id="PRU00335"/>
    </source>
</evidence>
<keyword evidence="1 2" id="KW-0238">DNA-binding</keyword>
<dbReference type="Gene3D" id="1.10.357.10">
    <property type="entry name" value="Tetracycline Repressor, domain 2"/>
    <property type="match status" value="1"/>
</dbReference>
<dbReference type="RefSeq" id="WP_200266696.1">
    <property type="nucleotide sequence ID" value="NZ_JAENHN010000010.1"/>
</dbReference>
<feature type="domain" description="HTH tetR-type" evidence="3">
    <location>
        <begin position="6"/>
        <end position="66"/>
    </location>
</feature>
<proteinExistence type="predicted"/>
<dbReference type="InterPro" id="IPR009057">
    <property type="entry name" value="Homeodomain-like_sf"/>
</dbReference>
<accession>A0ABS1EKU8</accession>
<dbReference type="EMBL" id="JAENHN010000010">
    <property type="protein sequence ID" value="MBK1809979.1"/>
    <property type="molecule type" value="Genomic_DNA"/>
</dbReference>
<dbReference type="InterPro" id="IPR001647">
    <property type="entry name" value="HTH_TetR"/>
</dbReference>
<comment type="caution">
    <text evidence="4">The sequence shown here is derived from an EMBL/GenBank/DDBJ whole genome shotgun (WGS) entry which is preliminary data.</text>
</comment>
<dbReference type="PROSITE" id="PS01081">
    <property type="entry name" value="HTH_TETR_1"/>
    <property type="match status" value="1"/>
</dbReference>
<keyword evidence="5" id="KW-1185">Reference proteome</keyword>
<dbReference type="SUPFAM" id="SSF46689">
    <property type="entry name" value="Homeodomain-like"/>
    <property type="match status" value="1"/>
</dbReference>
<dbReference type="PROSITE" id="PS50977">
    <property type="entry name" value="HTH_TETR_2"/>
    <property type="match status" value="1"/>
</dbReference>